<comment type="caution">
    <text evidence="1">The sequence shown here is derived from an EMBL/GenBank/DDBJ whole genome shotgun (WGS) entry which is preliminary data.</text>
</comment>
<evidence type="ECO:0000313" key="2">
    <source>
        <dbReference type="Proteomes" id="UP001055072"/>
    </source>
</evidence>
<evidence type="ECO:0000313" key="1">
    <source>
        <dbReference type="EMBL" id="KAI0092551.1"/>
    </source>
</evidence>
<proteinExistence type="predicted"/>
<dbReference type="Proteomes" id="UP001055072">
    <property type="component" value="Unassembled WGS sequence"/>
</dbReference>
<protein>
    <submittedName>
        <fullName evidence="1">Uncharacterized protein</fullName>
    </submittedName>
</protein>
<organism evidence="1 2">
    <name type="scientific">Irpex rosettiformis</name>
    <dbReference type="NCBI Taxonomy" id="378272"/>
    <lineage>
        <taxon>Eukaryota</taxon>
        <taxon>Fungi</taxon>
        <taxon>Dikarya</taxon>
        <taxon>Basidiomycota</taxon>
        <taxon>Agaricomycotina</taxon>
        <taxon>Agaricomycetes</taxon>
        <taxon>Polyporales</taxon>
        <taxon>Irpicaceae</taxon>
        <taxon>Irpex</taxon>
    </lineage>
</organism>
<dbReference type="EMBL" id="MU274903">
    <property type="protein sequence ID" value="KAI0092551.1"/>
    <property type="molecule type" value="Genomic_DNA"/>
</dbReference>
<sequence>MDQYQSVDALVIPSDDRAPHLVTLMASPMNLHSRDAPYRCGSMPHPEVFMDYIAEGLGHNAWSFHLVEALDCMTKKFATPYVIFHPIISRDGMPFPVNKFARDIQGRLYKEPEAWRGNLVIVKYRDAQYSSMTNISMADFPILKNYLSTHRPHTK</sequence>
<accession>A0ACB8UE87</accession>
<gene>
    <name evidence="1" type="ORF">BDY19DRAFT_903351</name>
</gene>
<keyword evidence="2" id="KW-1185">Reference proteome</keyword>
<name>A0ACB8UE87_9APHY</name>
<reference evidence="1" key="1">
    <citation type="journal article" date="2021" name="Environ. Microbiol.">
        <title>Gene family expansions and transcriptome signatures uncover fungal adaptations to wood decay.</title>
        <authorList>
            <person name="Hage H."/>
            <person name="Miyauchi S."/>
            <person name="Viragh M."/>
            <person name="Drula E."/>
            <person name="Min B."/>
            <person name="Chaduli D."/>
            <person name="Navarro D."/>
            <person name="Favel A."/>
            <person name="Norest M."/>
            <person name="Lesage-Meessen L."/>
            <person name="Balint B."/>
            <person name="Merenyi Z."/>
            <person name="de Eugenio L."/>
            <person name="Morin E."/>
            <person name="Martinez A.T."/>
            <person name="Baldrian P."/>
            <person name="Stursova M."/>
            <person name="Martinez M.J."/>
            <person name="Novotny C."/>
            <person name="Magnuson J.K."/>
            <person name="Spatafora J.W."/>
            <person name="Maurice S."/>
            <person name="Pangilinan J."/>
            <person name="Andreopoulos W."/>
            <person name="LaButti K."/>
            <person name="Hundley H."/>
            <person name="Na H."/>
            <person name="Kuo A."/>
            <person name="Barry K."/>
            <person name="Lipzen A."/>
            <person name="Henrissat B."/>
            <person name="Riley R."/>
            <person name="Ahrendt S."/>
            <person name="Nagy L.G."/>
            <person name="Grigoriev I.V."/>
            <person name="Martin F."/>
            <person name="Rosso M.N."/>
        </authorList>
    </citation>
    <scope>NUCLEOTIDE SEQUENCE</scope>
    <source>
        <strain evidence="1">CBS 384.51</strain>
    </source>
</reference>